<dbReference type="SMART" id="SM00530">
    <property type="entry name" value="HTH_XRE"/>
    <property type="match status" value="1"/>
</dbReference>
<sequence length="118" mass="13576">MRPVPSEAAKQQIEELRASVGKWLRDKRIEAGLNQKELAARAGFEYYTFISQMETGRGRVPAERYEGYAKALGIDPKEFAMRMLYAYENSTYHLLFPKEQVTDLERRLAALEMAVANK</sequence>
<dbReference type="RefSeq" id="WP_077546931.1">
    <property type="nucleotide sequence ID" value="NZ_JACHEJ010000031.1"/>
</dbReference>
<proteinExistence type="predicted"/>
<dbReference type="AlphaFoldDB" id="A0A7W9Z1Q3"/>
<evidence type="ECO:0000313" key="2">
    <source>
        <dbReference type="EMBL" id="MBB6182424.1"/>
    </source>
</evidence>
<dbReference type="GO" id="GO:0003677">
    <property type="term" value="F:DNA binding"/>
    <property type="evidence" value="ECO:0007669"/>
    <property type="project" value="InterPro"/>
</dbReference>
<dbReference type="SUPFAM" id="SSF47413">
    <property type="entry name" value="lambda repressor-like DNA-binding domains"/>
    <property type="match status" value="1"/>
</dbReference>
<dbReference type="PROSITE" id="PS50943">
    <property type="entry name" value="HTH_CROC1"/>
    <property type="match status" value="1"/>
</dbReference>
<dbReference type="Gene3D" id="1.10.260.40">
    <property type="entry name" value="lambda repressor-like DNA-binding domains"/>
    <property type="match status" value="1"/>
</dbReference>
<dbReference type="CDD" id="cd00093">
    <property type="entry name" value="HTH_XRE"/>
    <property type="match status" value="1"/>
</dbReference>
<organism evidence="2 3">
    <name type="scientific">Pseudorhizobium flavum</name>
    <dbReference type="NCBI Taxonomy" id="1335061"/>
    <lineage>
        <taxon>Bacteria</taxon>
        <taxon>Pseudomonadati</taxon>
        <taxon>Pseudomonadota</taxon>
        <taxon>Alphaproteobacteria</taxon>
        <taxon>Hyphomicrobiales</taxon>
        <taxon>Rhizobiaceae</taxon>
        <taxon>Rhizobium/Agrobacterium group</taxon>
        <taxon>Pseudorhizobium</taxon>
    </lineage>
</organism>
<keyword evidence="3" id="KW-1185">Reference proteome</keyword>
<reference evidence="2 3" key="1">
    <citation type="submission" date="2020-08" db="EMBL/GenBank/DDBJ databases">
        <title>Genomic Encyclopedia of Type Strains, Phase IV (KMG-IV): sequencing the most valuable type-strain genomes for metagenomic binning, comparative biology and taxonomic classification.</title>
        <authorList>
            <person name="Goeker M."/>
        </authorList>
    </citation>
    <scope>NUCLEOTIDE SEQUENCE [LARGE SCALE GENOMIC DNA]</scope>
    <source>
        <strain evidence="2 3">DSM 102134</strain>
    </source>
</reference>
<dbReference type="InterPro" id="IPR001387">
    <property type="entry name" value="Cro/C1-type_HTH"/>
</dbReference>
<dbReference type="Pfam" id="PF01381">
    <property type="entry name" value="HTH_3"/>
    <property type="match status" value="1"/>
</dbReference>
<gene>
    <name evidence="2" type="ORF">HNQ75_004413</name>
</gene>
<name>A0A7W9Z1Q3_9HYPH</name>
<protein>
    <submittedName>
        <fullName evidence="2">Transcriptional regulator with XRE-family HTH domain</fullName>
    </submittedName>
</protein>
<dbReference type="EMBL" id="JACHEJ010000031">
    <property type="protein sequence ID" value="MBB6182424.1"/>
    <property type="molecule type" value="Genomic_DNA"/>
</dbReference>
<accession>A0A7W9Z1Q3</accession>
<comment type="caution">
    <text evidence="2">The sequence shown here is derived from an EMBL/GenBank/DDBJ whole genome shotgun (WGS) entry which is preliminary data.</text>
</comment>
<evidence type="ECO:0000259" key="1">
    <source>
        <dbReference type="PROSITE" id="PS50943"/>
    </source>
</evidence>
<feature type="domain" description="HTH cro/C1-type" evidence="1">
    <location>
        <begin position="24"/>
        <end position="79"/>
    </location>
</feature>
<evidence type="ECO:0000313" key="3">
    <source>
        <dbReference type="Proteomes" id="UP000535501"/>
    </source>
</evidence>
<dbReference type="InterPro" id="IPR010982">
    <property type="entry name" value="Lambda_DNA-bd_dom_sf"/>
</dbReference>
<dbReference type="Proteomes" id="UP000535501">
    <property type="component" value="Unassembled WGS sequence"/>
</dbReference>